<dbReference type="AlphaFoldDB" id="A0A382WCD4"/>
<proteinExistence type="predicted"/>
<dbReference type="EMBL" id="UINC01158748">
    <property type="protein sequence ID" value="SVD56453.1"/>
    <property type="molecule type" value="Genomic_DNA"/>
</dbReference>
<organism evidence="1">
    <name type="scientific">marine metagenome</name>
    <dbReference type="NCBI Taxonomy" id="408172"/>
    <lineage>
        <taxon>unclassified sequences</taxon>
        <taxon>metagenomes</taxon>
        <taxon>ecological metagenomes</taxon>
    </lineage>
</organism>
<gene>
    <name evidence="1" type="ORF">METZ01_LOCUS409307</name>
</gene>
<reference evidence="1" key="1">
    <citation type="submission" date="2018-05" db="EMBL/GenBank/DDBJ databases">
        <authorList>
            <person name="Lanie J.A."/>
            <person name="Ng W.-L."/>
            <person name="Kazmierczak K.M."/>
            <person name="Andrzejewski T.M."/>
            <person name="Davidsen T.M."/>
            <person name="Wayne K.J."/>
            <person name="Tettelin H."/>
            <person name="Glass J.I."/>
            <person name="Rusch D."/>
            <person name="Podicherti R."/>
            <person name="Tsui H.-C.T."/>
            <person name="Winkler M.E."/>
        </authorList>
    </citation>
    <scope>NUCLEOTIDE SEQUENCE</scope>
</reference>
<name>A0A382WCD4_9ZZZZ</name>
<protein>
    <submittedName>
        <fullName evidence="1">Uncharacterized protein</fullName>
    </submittedName>
</protein>
<accession>A0A382WCD4</accession>
<sequence>MRREKKEIGLAIIGTDENVHYAPTMAADGHRNLI</sequence>
<evidence type="ECO:0000313" key="1">
    <source>
        <dbReference type="EMBL" id="SVD56453.1"/>
    </source>
</evidence>